<evidence type="ECO:0000313" key="2">
    <source>
        <dbReference type="EMBL" id="PBK80025.1"/>
    </source>
</evidence>
<dbReference type="Gene3D" id="1.20.1280.50">
    <property type="match status" value="1"/>
</dbReference>
<dbReference type="EMBL" id="KZ293754">
    <property type="protein sequence ID" value="PBK80025.1"/>
    <property type="molecule type" value="Genomic_DNA"/>
</dbReference>
<keyword evidence="3" id="KW-1185">Reference proteome</keyword>
<sequence length="77" mass="8901">MQALANQANAKKILTPSRRLPSEMLIAIFTWCRAFNGPRDSLLDPHAVPWTLTHICRKWREVAITTPEIWSSIRLNF</sequence>
<name>A0A2H3CAB5_ARMGA</name>
<reference evidence="3" key="1">
    <citation type="journal article" date="2017" name="Nat. Ecol. Evol.">
        <title>Genome expansion and lineage-specific genetic innovations in the forest pathogenic fungi Armillaria.</title>
        <authorList>
            <person name="Sipos G."/>
            <person name="Prasanna A.N."/>
            <person name="Walter M.C."/>
            <person name="O'Connor E."/>
            <person name="Balint B."/>
            <person name="Krizsan K."/>
            <person name="Kiss B."/>
            <person name="Hess J."/>
            <person name="Varga T."/>
            <person name="Slot J."/>
            <person name="Riley R."/>
            <person name="Boka B."/>
            <person name="Rigling D."/>
            <person name="Barry K."/>
            <person name="Lee J."/>
            <person name="Mihaltcheva S."/>
            <person name="LaButti K."/>
            <person name="Lipzen A."/>
            <person name="Waldron R."/>
            <person name="Moloney N.M."/>
            <person name="Sperisen C."/>
            <person name="Kredics L."/>
            <person name="Vagvoelgyi C."/>
            <person name="Patrignani A."/>
            <person name="Fitzpatrick D."/>
            <person name="Nagy I."/>
            <person name="Doyle S."/>
            <person name="Anderson J.B."/>
            <person name="Grigoriev I.V."/>
            <person name="Gueldener U."/>
            <person name="Muensterkoetter M."/>
            <person name="Nagy L.G."/>
        </authorList>
    </citation>
    <scope>NUCLEOTIDE SEQUENCE [LARGE SCALE GENOMIC DNA]</scope>
    <source>
        <strain evidence="3">Ar21-2</strain>
    </source>
</reference>
<dbReference type="InParanoid" id="A0A2H3CAB5"/>
<protein>
    <recommendedName>
        <fullName evidence="1">F-box domain-containing protein</fullName>
    </recommendedName>
</protein>
<accession>A0A2H3CAB5</accession>
<feature type="domain" description="F-box" evidence="1">
    <location>
        <begin position="19"/>
        <end position="75"/>
    </location>
</feature>
<dbReference type="Proteomes" id="UP000217790">
    <property type="component" value="Unassembled WGS sequence"/>
</dbReference>
<organism evidence="2 3">
    <name type="scientific">Armillaria gallica</name>
    <name type="common">Bulbous honey fungus</name>
    <name type="synonym">Armillaria bulbosa</name>
    <dbReference type="NCBI Taxonomy" id="47427"/>
    <lineage>
        <taxon>Eukaryota</taxon>
        <taxon>Fungi</taxon>
        <taxon>Dikarya</taxon>
        <taxon>Basidiomycota</taxon>
        <taxon>Agaricomycotina</taxon>
        <taxon>Agaricomycetes</taxon>
        <taxon>Agaricomycetidae</taxon>
        <taxon>Agaricales</taxon>
        <taxon>Marasmiineae</taxon>
        <taxon>Physalacriaceae</taxon>
        <taxon>Armillaria</taxon>
    </lineage>
</organism>
<dbReference type="InterPro" id="IPR001810">
    <property type="entry name" value="F-box_dom"/>
</dbReference>
<feature type="non-terminal residue" evidence="2">
    <location>
        <position position="77"/>
    </location>
</feature>
<proteinExistence type="predicted"/>
<dbReference type="Pfam" id="PF12937">
    <property type="entry name" value="F-box-like"/>
    <property type="match status" value="1"/>
</dbReference>
<dbReference type="AlphaFoldDB" id="A0A2H3CAB5"/>
<gene>
    <name evidence="2" type="ORF">ARMGADRAFT_950135</name>
</gene>
<dbReference type="STRING" id="47427.A0A2H3CAB5"/>
<evidence type="ECO:0000259" key="1">
    <source>
        <dbReference type="Pfam" id="PF12937"/>
    </source>
</evidence>
<evidence type="ECO:0000313" key="3">
    <source>
        <dbReference type="Proteomes" id="UP000217790"/>
    </source>
</evidence>
<dbReference type="OrthoDB" id="3229088at2759"/>